<dbReference type="OrthoDB" id="5418088at2759"/>
<feature type="compositionally biased region" description="Basic and acidic residues" evidence="1">
    <location>
        <begin position="542"/>
        <end position="600"/>
    </location>
</feature>
<feature type="domain" description="DUF8035" evidence="2">
    <location>
        <begin position="641"/>
        <end position="693"/>
    </location>
</feature>
<feature type="compositionally biased region" description="Basic and acidic residues" evidence="1">
    <location>
        <begin position="391"/>
        <end position="403"/>
    </location>
</feature>
<feature type="compositionally biased region" description="Basic and acidic residues" evidence="1">
    <location>
        <begin position="348"/>
        <end position="363"/>
    </location>
</feature>
<gene>
    <name evidence="3" type="ORF">N7532_006433</name>
</gene>
<feature type="compositionally biased region" description="Basic residues" evidence="1">
    <location>
        <begin position="227"/>
        <end position="248"/>
    </location>
</feature>
<dbReference type="PANTHER" id="PTHR42081:SF1">
    <property type="entry name" value="ZINC FINGER PROTEIN DHHC DOMAIN CONTAINING PROTEIN"/>
    <property type="match status" value="1"/>
</dbReference>
<feature type="region of interest" description="Disordered" evidence="1">
    <location>
        <begin position="133"/>
        <end position="153"/>
    </location>
</feature>
<feature type="compositionally biased region" description="Basic and acidic residues" evidence="1">
    <location>
        <begin position="217"/>
        <end position="226"/>
    </location>
</feature>
<feature type="compositionally biased region" description="Basic and acidic residues" evidence="1">
    <location>
        <begin position="448"/>
        <end position="481"/>
    </location>
</feature>
<dbReference type="Proteomes" id="UP001149074">
    <property type="component" value="Unassembled WGS sequence"/>
</dbReference>
<feature type="compositionally biased region" description="Low complexity" evidence="1">
    <location>
        <begin position="415"/>
        <end position="429"/>
    </location>
</feature>
<feature type="compositionally biased region" description="Basic residues" evidence="1">
    <location>
        <begin position="491"/>
        <end position="504"/>
    </location>
</feature>
<accession>A0A9W9FFW1</accession>
<dbReference type="InterPro" id="IPR058348">
    <property type="entry name" value="DUF8035"/>
</dbReference>
<reference evidence="3" key="2">
    <citation type="journal article" date="2023" name="IMA Fungus">
        <title>Comparative genomic study of the Penicillium genus elucidates a diverse pangenome and 15 lateral gene transfer events.</title>
        <authorList>
            <person name="Petersen C."/>
            <person name="Sorensen T."/>
            <person name="Nielsen M.R."/>
            <person name="Sondergaard T.E."/>
            <person name="Sorensen J.L."/>
            <person name="Fitzpatrick D.A."/>
            <person name="Frisvad J.C."/>
            <person name="Nielsen K.L."/>
        </authorList>
    </citation>
    <scope>NUCLEOTIDE SEQUENCE</scope>
    <source>
        <strain evidence="3">IBT 30761</strain>
    </source>
</reference>
<feature type="compositionally biased region" description="Basic and acidic residues" evidence="1">
    <location>
        <begin position="253"/>
        <end position="264"/>
    </location>
</feature>
<feature type="compositionally biased region" description="Basic and acidic residues" evidence="1">
    <location>
        <begin position="728"/>
        <end position="741"/>
    </location>
</feature>
<evidence type="ECO:0000256" key="1">
    <source>
        <dbReference type="SAM" id="MobiDB-lite"/>
    </source>
</evidence>
<dbReference type="PANTHER" id="PTHR42081">
    <property type="entry name" value="ZINC FINGER PROTEIN DHHC DOMAIN CONTAINING PROTEIN"/>
    <property type="match status" value="1"/>
</dbReference>
<reference evidence="3" key="1">
    <citation type="submission" date="2022-11" db="EMBL/GenBank/DDBJ databases">
        <authorList>
            <person name="Petersen C."/>
        </authorList>
    </citation>
    <scope>NUCLEOTIDE SEQUENCE</scope>
    <source>
        <strain evidence="3">IBT 30761</strain>
    </source>
</reference>
<keyword evidence="4" id="KW-1185">Reference proteome</keyword>
<comment type="caution">
    <text evidence="3">The sequence shown here is derived from an EMBL/GenBank/DDBJ whole genome shotgun (WGS) entry which is preliminary data.</text>
</comment>
<feature type="region of interest" description="Disordered" evidence="1">
    <location>
        <begin position="193"/>
        <end position="640"/>
    </location>
</feature>
<organism evidence="3 4">
    <name type="scientific">Penicillium argentinense</name>
    <dbReference type="NCBI Taxonomy" id="1131581"/>
    <lineage>
        <taxon>Eukaryota</taxon>
        <taxon>Fungi</taxon>
        <taxon>Dikarya</taxon>
        <taxon>Ascomycota</taxon>
        <taxon>Pezizomycotina</taxon>
        <taxon>Eurotiomycetes</taxon>
        <taxon>Eurotiomycetidae</taxon>
        <taxon>Eurotiales</taxon>
        <taxon>Aspergillaceae</taxon>
        <taxon>Penicillium</taxon>
    </lineage>
</organism>
<dbReference type="GeneID" id="81357906"/>
<protein>
    <recommendedName>
        <fullName evidence="2">DUF8035 domain-containing protein</fullName>
    </recommendedName>
</protein>
<evidence type="ECO:0000313" key="4">
    <source>
        <dbReference type="Proteomes" id="UP001149074"/>
    </source>
</evidence>
<feature type="compositionally biased region" description="Pro residues" evidence="1">
    <location>
        <begin position="1"/>
        <end position="10"/>
    </location>
</feature>
<dbReference type="EMBL" id="JAPQKI010000005">
    <property type="protein sequence ID" value="KAJ5099432.1"/>
    <property type="molecule type" value="Genomic_DNA"/>
</dbReference>
<dbReference type="Pfam" id="PF26118">
    <property type="entry name" value="DUF8035"/>
    <property type="match status" value="1"/>
</dbReference>
<evidence type="ECO:0000259" key="2">
    <source>
        <dbReference type="Pfam" id="PF26118"/>
    </source>
</evidence>
<feature type="region of interest" description="Disordered" evidence="1">
    <location>
        <begin position="1"/>
        <end position="30"/>
    </location>
</feature>
<evidence type="ECO:0000313" key="3">
    <source>
        <dbReference type="EMBL" id="KAJ5099432.1"/>
    </source>
</evidence>
<feature type="compositionally biased region" description="Basic and acidic residues" evidence="1">
    <location>
        <begin position="301"/>
        <end position="315"/>
    </location>
</feature>
<feature type="compositionally biased region" description="Basic residues" evidence="1">
    <location>
        <begin position="193"/>
        <end position="206"/>
    </location>
</feature>
<dbReference type="AlphaFoldDB" id="A0A9W9FFW1"/>
<feature type="compositionally biased region" description="Acidic residues" evidence="1">
    <location>
        <begin position="742"/>
        <end position="751"/>
    </location>
</feature>
<feature type="compositionally biased region" description="Pro residues" evidence="1">
    <location>
        <begin position="17"/>
        <end position="26"/>
    </location>
</feature>
<proteinExistence type="predicted"/>
<dbReference type="RefSeq" id="XP_056475086.1">
    <property type="nucleotide sequence ID" value="XM_056618927.1"/>
</dbReference>
<sequence>MPSLQPPPSIPASTPAPALPQRPVPRPRFWTTPVPQRVMAHYRNLSPTGGKSQMHGGPRASTGMVQLPGVHDPYDIPRRHYDYYDDYHYPSDVGYGTHRYQPRHRSTVDVQPTGQHKYRDAGHSKKRTEYTIQPQSVQATQSRHRSRSNTTSATDLYDTPVRLAVPSGAHLRPVAPPAGRVDNLSDSGHHHLVHAQPSHHGRHRRVYSGTDYASDTGRLDPRDSGIHHRSHHGSSHRVHAPVGHHRRYPTYDGLKKGDDIDKYDAYSYTTPREQFDRDYPVKPRHSSTRSSVDRPLSLNVMEEHPQYMPRKERPHGPPPTSWGFDKLDREGRPRNSSHGLEVPRASSRTRDTSRSRGDGHDRALVAVPHDSDDGYESYDPHRRSRHRRSHRDRERYSRDDRSPRPHPHNGSGEMALAATGLGTAALGAGYSDMSDYDHRPRASHPRRSHDPERDYESTKHVPRDHTRDLNDGNDTSPERTKQMYLEPTASSHHRSGRSRRRSKRHTDSESEGYTDDDDLRKYRDEPSATPRRRHSSTDTSSGDERSARRHPRDWSRHEPSRPQQMLEDHRSHDSRGSLSGSHEDVRKPITVEPPVQKEPEVAAPKGILKPPRESFPEEPNPIREGVAPLKDANKKGIPPGARWTKIDRKLVNPEALEAGNERFEERSDYVIVLRVLSKEEVQMYAVKTQEIRGKFWFMFLGDGVFEQTLTKNITDAHEKKYIEDKRRRMEEDRRYGRRGEESSSDDEDDYEGAPLKIEAPPALEQKPSLPMRPHPSQISIPESERTRMSPSAAPA</sequence>
<feature type="region of interest" description="Disordered" evidence="1">
    <location>
        <begin position="728"/>
        <end position="795"/>
    </location>
</feature>
<name>A0A9W9FFW1_9EURO</name>